<evidence type="ECO:0000256" key="1">
    <source>
        <dbReference type="SAM" id="MobiDB-lite"/>
    </source>
</evidence>
<evidence type="ECO:0000313" key="2">
    <source>
        <dbReference type="EMBL" id="TMX05726.1"/>
    </source>
</evidence>
<gene>
    <name evidence="2" type="ORF">EJD97_004320</name>
</gene>
<reference evidence="2" key="1">
    <citation type="submission" date="2019-05" db="EMBL/GenBank/DDBJ databases">
        <title>The de novo reference genome and transcriptome assemblies of the wild tomato species Solanum chilense.</title>
        <authorList>
            <person name="Stam R."/>
            <person name="Nosenko T."/>
            <person name="Hoerger A.C."/>
            <person name="Stephan W."/>
            <person name="Seidel M.A."/>
            <person name="Kuhn J.M.M."/>
            <person name="Haberer G."/>
            <person name="Tellier A."/>
        </authorList>
    </citation>
    <scope>NUCLEOTIDE SEQUENCE</scope>
    <source>
        <tissue evidence="2">Mature leaves</tissue>
    </source>
</reference>
<name>A0A6N2CGN1_SOLCI</name>
<accession>A0A6N2CGN1</accession>
<proteinExistence type="predicted"/>
<protein>
    <submittedName>
        <fullName evidence="2">Uncharacterized protein</fullName>
    </submittedName>
</protein>
<dbReference type="EMBL" id="RXGB01000016">
    <property type="protein sequence ID" value="TMX05726.1"/>
    <property type="molecule type" value="Genomic_DNA"/>
</dbReference>
<comment type="caution">
    <text evidence="2">The sequence shown here is derived from an EMBL/GenBank/DDBJ whole genome shotgun (WGS) entry which is preliminary data.</text>
</comment>
<organism evidence="2">
    <name type="scientific">Solanum chilense</name>
    <name type="common">Tomato</name>
    <name type="synonym">Lycopersicon chilense</name>
    <dbReference type="NCBI Taxonomy" id="4083"/>
    <lineage>
        <taxon>Eukaryota</taxon>
        <taxon>Viridiplantae</taxon>
        <taxon>Streptophyta</taxon>
        <taxon>Embryophyta</taxon>
        <taxon>Tracheophyta</taxon>
        <taxon>Spermatophyta</taxon>
        <taxon>Magnoliopsida</taxon>
        <taxon>eudicotyledons</taxon>
        <taxon>Gunneridae</taxon>
        <taxon>Pentapetalae</taxon>
        <taxon>asterids</taxon>
        <taxon>lamiids</taxon>
        <taxon>Solanales</taxon>
        <taxon>Solanaceae</taxon>
        <taxon>Solanoideae</taxon>
        <taxon>Solaneae</taxon>
        <taxon>Solanum</taxon>
        <taxon>Solanum subgen. Lycopersicon</taxon>
    </lineage>
</organism>
<feature type="region of interest" description="Disordered" evidence="1">
    <location>
        <begin position="1"/>
        <end position="21"/>
    </location>
</feature>
<dbReference type="AlphaFoldDB" id="A0A6N2CGN1"/>
<sequence>MFVKEANSTEDPAAEVSQPLQPIPRLPPLFLRRLKKEDQDSKFLKFIYASSTFSKYIFGGSFRGCPVMSYYAKFMKDLVPMILGRPSLAISRALVDMDNGEHKFRLNKEEVKFNVCQSMKQPRDMSVVSVIDVAEEEVVEVYVEERFTVETLAEVIMNFDGECIKGMEEIINAL</sequence>